<comment type="caution">
    <text evidence="3">The sequence shown here is derived from an EMBL/GenBank/DDBJ whole genome shotgun (WGS) entry which is preliminary data.</text>
</comment>
<feature type="transmembrane region" description="Helical" evidence="1">
    <location>
        <begin position="59"/>
        <end position="77"/>
    </location>
</feature>
<dbReference type="Proteomes" id="UP001208938">
    <property type="component" value="Unassembled WGS sequence"/>
</dbReference>
<evidence type="ECO:0000259" key="2">
    <source>
        <dbReference type="Pfam" id="PF07331"/>
    </source>
</evidence>
<protein>
    <submittedName>
        <fullName evidence="3">Tripartite tricarboxylate transporter TctB family protein</fullName>
    </submittedName>
</protein>
<dbReference type="RefSeq" id="WP_264507524.1">
    <property type="nucleotide sequence ID" value="NZ_JAPDFL010000001.1"/>
</dbReference>
<dbReference type="InterPro" id="IPR009936">
    <property type="entry name" value="DUF1468"/>
</dbReference>
<keyword evidence="1" id="KW-0812">Transmembrane</keyword>
<evidence type="ECO:0000256" key="1">
    <source>
        <dbReference type="SAM" id="Phobius"/>
    </source>
</evidence>
<feature type="transmembrane region" description="Helical" evidence="1">
    <location>
        <begin position="98"/>
        <end position="118"/>
    </location>
</feature>
<keyword evidence="1" id="KW-0472">Membrane</keyword>
<feature type="domain" description="DUF1468" evidence="2">
    <location>
        <begin position="24"/>
        <end position="162"/>
    </location>
</feature>
<gene>
    <name evidence="3" type="ORF">OKW52_21505</name>
</gene>
<name>A0ABT3H4K6_9RHOB</name>
<feature type="transmembrane region" description="Helical" evidence="1">
    <location>
        <begin position="21"/>
        <end position="39"/>
    </location>
</feature>
<evidence type="ECO:0000313" key="3">
    <source>
        <dbReference type="EMBL" id="MCW1934752.1"/>
    </source>
</evidence>
<keyword evidence="1" id="KW-1133">Transmembrane helix</keyword>
<feature type="transmembrane region" description="Helical" evidence="1">
    <location>
        <begin position="138"/>
        <end position="157"/>
    </location>
</feature>
<keyword evidence="4" id="KW-1185">Reference proteome</keyword>
<accession>A0ABT3H4K6</accession>
<proteinExistence type="predicted"/>
<organism evidence="3 4">
    <name type="scientific">Pararhodobacter zhoushanensis</name>
    <dbReference type="NCBI Taxonomy" id="2479545"/>
    <lineage>
        <taxon>Bacteria</taxon>
        <taxon>Pseudomonadati</taxon>
        <taxon>Pseudomonadota</taxon>
        <taxon>Alphaproteobacteria</taxon>
        <taxon>Rhodobacterales</taxon>
        <taxon>Paracoccaceae</taxon>
        <taxon>Pararhodobacter</taxon>
    </lineage>
</organism>
<evidence type="ECO:0000313" key="4">
    <source>
        <dbReference type="Proteomes" id="UP001208938"/>
    </source>
</evidence>
<dbReference type="Pfam" id="PF07331">
    <property type="entry name" value="TctB"/>
    <property type="match status" value="1"/>
</dbReference>
<reference evidence="3 4" key="1">
    <citation type="submission" date="2022-10" db="EMBL/GenBank/DDBJ databases">
        <title>Pararhodobacter sp. nov., isolated from marine algae.</title>
        <authorList>
            <person name="Choi B.J."/>
            <person name="Kim J.M."/>
            <person name="Lee J.K."/>
            <person name="Choi D.G."/>
            <person name="Jeon C.O."/>
        </authorList>
    </citation>
    <scope>NUCLEOTIDE SEQUENCE [LARGE SCALE GENOMIC DNA]</scope>
    <source>
        <strain evidence="3 4">ZQ420</strain>
    </source>
</reference>
<dbReference type="EMBL" id="JAPDFL010000001">
    <property type="protein sequence ID" value="MCW1934752.1"/>
    <property type="molecule type" value="Genomic_DNA"/>
</dbReference>
<sequence>MRDDPTDLSDLIHPPHQRAEIVFAVASFLAAGILALFWSSQTTWIDGQPLVRQPGLWPLIAILGMLLFGLGELIACLRRNARNRGSSVTAELMLWAKAFEYVVWFLAYVMATPWIGYLPASMIFTTALAFRLGYRGRLLALSPLVGVGIVLVFKTFLDVRMPGGAVYDLLPHDLRNFLVLYF</sequence>